<sequence length="160" mass="17576">MAYCPTVRRPRGHCQRLTPASQDVLGQSSPKGLRAPKRNDMIIPACCRAGNEGGRIPLPHCLWGGHFHNSAVAIRARPSLFGEECRKKQPKGTERGEDRSSLGIEGGGGGGRSVMNFEACPSSVSVPGLKGFWGRIFRIFVFERFSLSGNILYLKKYLFI</sequence>
<gene>
    <name evidence="2" type="ORF">CDAR_473861</name>
    <name evidence="3" type="ORF">CDAR_473951</name>
</gene>
<feature type="region of interest" description="Disordered" evidence="1">
    <location>
        <begin position="85"/>
        <end position="109"/>
    </location>
</feature>
<keyword evidence="4" id="KW-1185">Reference proteome</keyword>
<dbReference type="EMBL" id="BPLQ01007944">
    <property type="protein sequence ID" value="GIY33435.1"/>
    <property type="molecule type" value="Genomic_DNA"/>
</dbReference>
<protein>
    <submittedName>
        <fullName evidence="3">Uncharacterized protein</fullName>
    </submittedName>
</protein>
<dbReference type="EMBL" id="BPLQ01007944">
    <property type="protein sequence ID" value="GIY33422.1"/>
    <property type="molecule type" value="Genomic_DNA"/>
</dbReference>
<name>A0AAV4SH24_9ARAC</name>
<reference evidence="3 4" key="1">
    <citation type="submission" date="2021-06" db="EMBL/GenBank/DDBJ databases">
        <title>Caerostris darwini draft genome.</title>
        <authorList>
            <person name="Kono N."/>
            <person name="Arakawa K."/>
        </authorList>
    </citation>
    <scope>NUCLEOTIDE SEQUENCE [LARGE SCALE GENOMIC DNA]</scope>
</reference>
<dbReference type="AlphaFoldDB" id="A0AAV4SH24"/>
<evidence type="ECO:0000313" key="3">
    <source>
        <dbReference type="EMBL" id="GIY33435.1"/>
    </source>
</evidence>
<evidence type="ECO:0000256" key="1">
    <source>
        <dbReference type="SAM" id="MobiDB-lite"/>
    </source>
</evidence>
<evidence type="ECO:0000313" key="2">
    <source>
        <dbReference type="EMBL" id="GIY33422.1"/>
    </source>
</evidence>
<proteinExistence type="predicted"/>
<feature type="compositionally biased region" description="Basic and acidic residues" evidence="1">
    <location>
        <begin position="85"/>
        <end position="100"/>
    </location>
</feature>
<comment type="caution">
    <text evidence="3">The sequence shown here is derived from an EMBL/GenBank/DDBJ whole genome shotgun (WGS) entry which is preliminary data.</text>
</comment>
<organism evidence="3 4">
    <name type="scientific">Caerostris darwini</name>
    <dbReference type="NCBI Taxonomy" id="1538125"/>
    <lineage>
        <taxon>Eukaryota</taxon>
        <taxon>Metazoa</taxon>
        <taxon>Ecdysozoa</taxon>
        <taxon>Arthropoda</taxon>
        <taxon>Chelicerata</taxon>
        <taxon>Arachnida</taxon>
        <taxon>Araneae</taxon>
        <taxon>Araneomorphae</taxon>
        <taxon>Entelegynae</taxon>
        <taxon>Araneoidea</taxon>
        <taxon>Araneidae</taxon>
        <taxon>Caerostris</taxon>
    </lineage>
</organism>
<accession>A0AAV4SH24</accession>
<dbReference type="Proteomes" id="UP001054837">
    <property type="component" value="Unassembled WGS sequence"/>
</dbReference>
<evidence type="ECO:0000313" key="4">
    <source>
        <dbReference type="Proteomes" id="UP001054837"/>
    </source>
</evidence>